<evidence type="ECO:0000313" key="2">
    <source>
        <dbReference type="Proteomes" id="UP000271889"/>
    </source>
</evidence>
<gene>
    <name evidence="1" type="ORF">CGOC_LOCUS13371</name>
</gene>
<protein>
    <submittedName>
        <fullName evidence="1">Uncharacterized protein</fullName>
    </submittedName>
</protein>
<organism evidence="1 2">
    <name type="scientific">Cylicostephanus goldi</name>
    <name type="common">Nematode worm</name>
    <dbReference type="NCBI Taxonomy" id="71465"/>
    <lineage>
        <taxon>Eukaryota</taxon>
        <taxon>Metazoa</taxon>
        <taxon>Ecdysozoa</taxon>
        <taxon>Nematoda</taxon>
        <taxon>Chromadorea</taxon>
        <taxon>Rhabditida</taxon>
        <taxon>Rhabditina</taxon>
        <taxon>Rhabditomorpha</taxon>
        <taxon>Strongyloidea</taxon>
        <taxon>Strongylidae</taxon>
        <taxon>Cylicostephanus</taxon>
    </lineage>
</organism>
<evidence type="ECO:0000313" key="1">
    <source>
        <dbReference type="EMBL" id="VDN37055.1"/>
    </source>
</evidence>
<name>A0A3P7N3X5_CYLGO</name>
<reference evidence="1 2" key="1">
    <citation type="submission" date="2018-11" db="EMBL/GenBank/DDBJ databases">
        <authorList>
            <consortium name="Pathogen Informatics"/>
        </authorList>
    </citation>
    <scope>NUCLEOTIDE SEQUENCE [LARGE SCALE GENOMIC DNA]</scope>
</reference>
<proteinExistence type="predicted"/>
<keyword evidence="2" id="KW-1185">Reference proteome</keyword>
<dbReference type="AlphaFoldDB" id="A0A3P7N3X5"/>
<sequence length="82" mass="9485">MRECTLLQPIQFIPDIQTTAAYLSCREVTAVIPDMTYMAHQLRHSEEMGFPEDEMMEEPITPALRFTETLQVSYDPNMVSLM</sequence>
<dbReference type="Proteomes" id="UP000271889">
    <property type="component" value="Unassembled WGS sequence"/>
</dbReference>
<accession>A0A3P7N3X5</accession>
<dbReference type="EMBL" id="UYRV01130795">
    <property type="protein sequence ID" value="VDN37055.1"/>
    <property type="molecule type" value="Genomic_DNA"/>
</dbReference>